<evidence type="ECO:0000256" key="1">
    <source>
        <dbReference type="SAM" id="MobiDB-lite"/>
    </source>
</evidence>
<dbReference type="EMBL" id="CADCUW010000494">
    <property type="protein sequence ID" value="CAA9442794.1"/>
    <property type="molecule type" value="Genomic_DNA"/>
</dbReference>
<feature type="compositionally biased region" description="Basic and acidic residues" evidence="1">
    <location>
        <begin position="76"/>
        <end position="85"/>
    </location>
</feature>
<name>A0A6J4QPB1_9ACTN</name>
<organism evidence="2">
    <name type="scientific">uncultured Rubrobacteraceae bacterium</name>
    <dbReference type="NCBI Taxonomy" id="349277"/>
    <lineage>
        <taxon>Bacteria</taxon>
        <taxon>Bacillati</taxon>
        <taxon>Actinomycetota</taxon>
        <taxon>Rubrobacteria</taxon>
        <taxon>Rubrobacterales</taxon>
        <taxon>Rubrobacteraceae</taxon>
        <taxon>environmental samples</taxon>
    </lineage>
</organism>
<accession>A0A6J4QPB1</accession>
<feature type="compositionally biased region" description="Basic and acidic residues" evidence="1">
    <location>
        <begin position="121"/>
        <end position="131"/>
    </location>
</feature>
<feature type="compositionally biased region" description="Basic residues" evidence="1">
    <location>
        <begin position="145"/>
        <end position="155"/>
    </location>
</feature>
<feature type="non-terminal residue" evidence="2">
    <location>
        <position position="180"/>
    </location>
</feature>
<reference evidence="2" key="1">
    <citation type="submission" date="2020-02" db="EMBL/GenBank/DDBJ databases">
        <authorList>
            <person name="Meier V. D."/>
        </authorList>
    </citation>
    <scope>NUCLEOTIDE SEQUENCE</scope>
    <source>
        <strain evidence="2">AVDCRST_MAG01</strain>
    </source>
</reference>
<gene>
    <name evidence="2" type="ORF">AVDCRST_MAG01-01-3795</name>
</gene>
<sequence length="180" mass="20003">ERAPLLHDRRRLPRPRVPKDPGREAGRRRRPRRVAPGLRAAARRGARRRDPAGRADGTGRVRALPDPVVRALQHLSRRDGRERPHGGRPPPNRPHRAGRHDRGLSRGPRNLLPPPATGEEDPAHGPPREAGRGVAGRLPQGVRPLPRHRPRRALRRSPGSLPRRPEPPRPTGHRPQAGGV</sequence>
<feature type="compositionally biased region" description="Basic and acidic residues" evidence="1">
    <location>
        <begin position="48"/>
        <end position="59"/>
    </location>
</feature>
<protein>
    <submittedName>
        <fullName evidence="2">Uncharacterized protein</fullName>
    </submittedName>
</protein>
<proteinExistence type="predicted"/>
<dbReference type="AlphaFoldDB" id="A0A6J4QPB1"/>
<evidence type="ECO:0000313" key="2">
    <source>
        <dbReference type="EMBL" id="CAA9442794.1"/>
    </source>
</evidence>
<feature type="non-terminal residue" evidence="2">
    <location>
        <position position="1"/>
    </location>
</feature>
<feature type="region of interest" description="Disordered" evidence="1">
    <location>
        <begin position="1"/>
        <end position="180"/>
    </location>
</feature>